<proteinExistence type="predicted"/>
<dbReference type="Proteomes" id="UP000466307">
    <property type="component" value="Unassembled WGS sequence"/>
</dbReference>
<dbReference type="CDD" id="cd04301">
    <property type="entry name" value="NAT_SF"/>
    <property type="match status" value="1"/>
</dbReference>
<evidence type="ECO:0000256" key="1">
    <source>
        <dbReference type="ARBA" id="ARBA00022679"/>
    </source>
</evidence>
<feature type="domain" description="N-acetyltransferase" evidence="5">
    <location>
        <begin position="1"/>
        <end position="163"/>
    </location>
</feature>
<dbReference type="PANTHER" id="PTHR43072:SF23">
    <property type="entry name" value="UPF0039 PROTEIN C11D3.02C"/>
    <property type="match status" value="1"/>
</dbReference>
<dbReference type="PANTHER" id="PTHR43072">
    <property type="entry name" value="N-ACETYLTRANSFERASE"/>
    <property type="match status" value="1"/>
</dbReference>
<accession>A0A7K3LNQ9</accession>
<keyword evidence="1 6" id="KW-0808">Transferase</keyword>
<evidence type="ECO:0000256" key="4">
    <source>
        <dbReference type="ARBA" id="ARBA00051334"/>
    </source>
</evidence>
<dbReference type="InterPro" id="IPR016181">
    <property type="entry name" value="Acyl_CoA_acyltransferase"/>
</dbReference>
<comment type="catalytic activity">
    <reaction evidence="4">
        <text>L-methionine sulfone + acetyl-CoA = N-acetyl-L-methionine sulfone + CoA + H(+)</text>
        <dbReference type="Rhea" id="RHEA:47656"/>
        <dbReference type="ChEBI" id="CHEBI:15378"/>
        <dbReference type="ChEBI" id="CHEBI:57287"/>
        <dbReference type="ChEBI" id="CHEBI:57288"/>
        <dbReference type="ChEBI" id="CHEBI:87824"/>
        <dbReference type="ChEBI" id="CHEBI:87825"/>
    </reaction>
</comment>
<protein>
    <submittedName>
        <fullName evidence="6">N-acetyltransferase</fullName>
    </submittedName>
</protein>
<evidence type="ECO:0000259" key="5">
    <source>
        <dbReference type="PROSITE" id="PS51186"/>
    </source>
</evidence>
<dbReference type="InterPro" id="IPR000182">
    <property type="entry name" value="GNAT_dom"/>
</dbReference>
<comment type="caution">
    <text evidence="6">The sequence shown here is derived from an EMBL/GenBank/DDBJ whole genome shotgun (WGS) entry which is preliminary data.</text>
</comment>
<organism evidence="6 7">
    <name type="scientific">Gordonia desulfuricans</name>
    <dbReference type="NCBI Taxonomy" id="89051"/>
    <lineage>
        <taxon>Bacteria</taxon>
        <taxon>Bacillati</taxon>
        <taxon>Actinomycetota</taxon>
        <taxon>Actinomycetes</taxon>
        <taxon>Mycobacteriales</taxon>
        <taxon>Gordoniaceae</taxon>
        <taxon>Gordonia</taxon>
    </lineage>
</organism>
<dbReference type="SUPFAM" id="SSF55729">
    <property type="entry name" value="Acyl-CoA N-acyltransferases (Nat)"/>
    <property type="match status" value="1"/>
</dbReference>
<dbReference type="AlphaFoldDB" id="A0A7K3LNQ9"/>
<dbReference type="Pfam" id="PF00583">
    <property type="entry name" value="Acetyltransf_1"/>
    <property type="match status" value="1"/>
</dbReference>
<dbReference type="GO" id="GO:0016747">
    <property type="term" value="F:acyltransferase activity, transferring groups other than amino-acyl groups"/>
    <property type="evidence" value="ECO:0007669"/>
    <property type="project" value="InterPro"/>
</dbReference>
<dbReference type="PROSITE" id="PS51186">
    <property type="entry name" value="GNAT"/>
    <property type="match status" value="1"/>
</dbReference>
<gene>
    <name evidence="6" type="ORF">GYA93_06260</name>
</gene>
<comment type="catalytic activity">
    <reaction evidence="3">
        <text>L-methionine sulfoximine + acetyl-CoA = N-acetyl-L-methionine sulfoximine + CoA + H(+)</text>
        <dbReference type="Rhea" id="RHEA:47660"/>
        <dbReference type="ChEBI" id="CHEBI:15378"/>
        <dbReference type="ChEBI" id="CHEBI:57287"/>
        <dbReference type="ChEBI" id="CHEBI:57288"/>
        <dbReference type="ChEBI" id="CHEBI:87826"/>
        <dbReference type="ChEBI" id="CHEBI:87827"/>
    </reaction>
</comment>
<evidence type="ECO:0000256" key="2">
    <source>
        <dbReference type="ARBA" id="ARBA00023315"/>
    </source>
</evidence>
<dbReference type="RefSeq" id="WP_059037436.1">
    <property type="nucleotide sequence ID" value="NZ_JAADZU010000013.1"/>
</dbReference>
<evidence type="ECO:0000256" key="3">
    <source>
        <dbReference type="ARBA" id="ARBA00050603"/>
    </source>
</evidence>
<keyword evidence="7" id="KW-1185">Reference proteome</keyword>
<evidence type="ECO:0000313" key="6">
    <source>
        <dbReference type="EMBL" id="NDK89187.1"/>
    </source>
</evidence>
<sequence length="174" mass="18632">MEIRDALAADAEAICDIYNDAVAHSTAIWNDRLVDVDDRRAWMAERQRSGFPVLVAVDGAAVLGYATYGPFRPHDGFRHSVEHSVYLHADARGRGLGTALMQALIVRARAAGVHVMVAAIDGANTGSIRLHERLGFTHAGALGEVGTKFGSWLDLVFLQLTLDTGAPGDGPRDA</sequence>
<dbReference type="FunFam" id="3.40.630.30:FF:000026">
    <property type="entry name" value="Phosphinothricin acetyltransferase"/>
    <property type="match status" value="1"/>
</dbReference>
<name>A0A7K3LNQ9_9ACTN</name>
<evidence type="ECO:0000313" key="7">
    <source>
        <dbReference type="Proteomes" id="UP000466307"/>
    </source>
</evidence>
<dbReference type="EMBL" id="JAADZU010000013">
    <property type="protein sequence ID" value="NDK89187.1"/>
    <property type="molecule type" value="Genomic_DNA"/>
</dbReference>
<dbReference type="Gene3D" id="3.40.630.30">
    <property type="match status" value="1"/>
</dbReference>
<reference evidence="6 7" key="1">
    <citation type="submission" date="2020-01" db="EMBL/GenBank/DDBJ databases">
        <title>Investigation of new actinobacteria for the biodesulphurisation of diesel fuel.</title>
        <authorList>
            <person name="Athi Narayanan S.M."/>
        </authorList>
    </citation>
    <scope>NUCLEOTIDE SEQUENCE [LARGE SCALE GENOMIC DNA]</scope>
    <source>
        <strain evidence="6 7">213E</strain>
    </source>
</reference>
<keyword evidence="2" id="KW-0012">Acyltransferase</keyword>